<proteinExistence type="inferred from homology"/>
<keyword evidence="2" id="KW-1133">Transmembrane helix</keyword>
<evidence type="ECO:0000259" key="3">
    <source>
        <dbReference type="Pfam" id="PF00892"/>
    </source>
</evidence>
<dbReference type="PANTHER" id="PTHR12715:SF4">
    <property type="entry name" value="EAMA DOMAIN-CONTAINING PROTEIN"/>
    <property type="match status" value="1"/>
</dbReference>
<gene>
    <name evidence="4" type="ORF">ACFO3F_05690</name>
</gene>
<dbReference type="InterPro" id="IPR037185">
    <property type="entry name" value="EmrE-like"/>
</dbReference>
<name>A0ABV9D9P3_9MICO</name>
<feature type="transmembrane region" description="Helical" evidence="2">
    <location>
        <begin position="258"/>
        <end position="277"/>
    </location>
</feature>
<feature type="transmembrane region" description="Helical" evidence="2">
    <location>
        <begin position="48"/>
        <end position="67"/>
    </location>
</feature>
<accession>A0ABV9D9P3</accession>
<dbReference type="RefSeq" id="WP_244925309.1">
    <property type="nucleotide sequence ID" value="NZ_CP033325.1"/>
</dbReference>
<feature type="transmembrane region" description="Helical" evidence="2">
    <location>
        <begin position="20"/>
        <end position="42"/>
    </location>
</feature>
<dbReference type="EMBL" id="JBHSGF010000003">
    <property type="protein sequence ID" value="MFC4554734.1"/>
    <property type="molecule type" value="Genomic_DNA"/>
</dbReference>
<dbReference type="Proteomes" id="UP001595955">
    <property type="component" value="Unassembled WGS sequence"/>
</dbReference>
<organism evidence="4 5">
    <name type="scientific">Georgenia faecalis</name>
    <dbReference type="NCBI Taxonomy" id="2483799"/>
    <lineage>
        <taxon>Bacteria</taxon>
        <taxon>Bacillati</taxon>
        <taxon>Actinomycetota</taxon>
        <taxon>Actinomycetes</taxon>
        <taxon>Micrococcales</taxon>
        <taxon>Bogoriellaceae</taxon>
        <taxon>Georgenia</taxon>
    </lineage>
</organism>
<dbReference type="InterPro" id="IPR052756">
    <property type="entry name" value="Alkyne_AA_exporter"/>
</dbReference>
<feature type="domain" description="EamA" evidence="3">
    <location>
        <begin position="22"/>
        <end position="152"/>
    </location>
</feature>
<dbReference type="Pfam" id="PF00892">
    <property type="entry name" value="EamA"/>
    <property type="match status" value="2"/>
</dbReference>
<dbReference type="PANTHER" id="PTHR12715">
    <property type="entry name" value="TRANSPORTER, DRUG/METABOLITE EXPORTER FAMILY"/>
    <property type="match status" value="1"/>
</dbReference>
<keyword evidence="2" id="KW-0472">Membrane</keyword>
<evidence type="ECO:0000256" key="1">
    <source>
        <dbReference type="ARBA" id="ARBA00007362"/>
    </source>
</evidence>
<feature type="transmembrane region" description="Helical" evidence="2">
    <location>
        <begin position="166"/>
        <end position="184"/>
    </location>
</feature>
<feature type="transmembrane region" description="Helical" evidence="2">
    <location>
        <begin position="283"/>
        <end position="301"/>
    </location>
</feature>
<reference evidence="5" key="1">
    <citation type="journal article" date="2019" name="Int. J. Syst. Evol. Microbiol.">
        <title>The Global Catalogue of Microorganisms (GCM) 10K type strain sequencing project: providing services to taxonomists for standard genome sequencing and annotation.</title>
        <authorList>
            <consortium name="The Broad Institute Genomics Platform"/>
            <consortium name="The Broad Institute Genome Sequencing Center for Infectious Disease"/>
            <person name="Wu L."/>
            <person name="Ma J."/>
        </authorList>
    </citation>
    <scope>NUCLEOTIDE SEQUENCE [LARGE SCALE GENOMIC DNA]</scope>
    <source>
        <strain evidence="5">JCM 3369</strain>
    </source>
</reference>
<feature type="transmembrane region" description="Helical" evidence="2">
    <location>
        <begin position="196"/>
        <end position="218"/>
    </location>
</feature>
<dbReference type="SUPFAM" id="SSF103481">
    <property type="entry name" value="Multidrug resistance efflux transporter EmrE"/>
    <property type="match status" value="2"/>
</dbReference>
<comment type="caution">
    <text evidence="4">The sequence shown here is derived from an EMBL/GenBank/DDBJ whole genome shotgun (WGS) entry which is preliminary data.</text>
</comment>
<feature type="domain" description="EamA" evidence="3">
    <location>
        <begin position="167"/>
        <end position="299"/>
    </location>
</feature>
<feature type="transmembrane region" description="Helical" evidence="2">
    <location>
        <begin position="135"/>
        <end position="154"/>
    </location>
</feature>
<protein>
    <submittedName>
        <fullName evidence="4">DMT family transporter</fullName>
    </submittedName>
</protein>
<feature type="transmembrane region" description="Helical" evidence="2">
    <location>
        <begin position="230"/>
        <end position="251"/>
    </location>
</feature>
<keyword evidence="5" id="KW-1185">Reference proteome</keyword>
<comment type="similarity">
    <text evidence="1">Belongs to the EamA transporter family.</text>
</comment>
<feature type="transmembrane region" description="Helical" evidence="2">
    <location>
        <begin position="79"/>
        <end position="97"/>
    </location>
</feature>
<dbReference type="Gene3D" id="1.10.3730.20">
    <property type="match status" value="1"/>
</dbReference>
<keyword evidence="2" id="KW-0812">Transmembrane</keyword>
<evidence type="ECO:0000313" key="4">
    <source>
        <dbReference type="EMBL" id="MFC4554734.1"/>
    </source>
</evidence>
<sequence length="309" mass="31060">MSAPPVTRPFAPHGRAPRLAVAAAGVTVLLWASAFVVIRVIGTDIGPGPMALGRVAVAALALTPFVLRRRGLRLPRGRTLALVVVYGVMWFAAYNVALNAAERSIDAGTAALVVNVAPILIAVGAAVLLKEGFSLPLLGGCVVALAGVALMSAGSGSGSGGDGEPVGLLLALLAAVLYAASVLIQKRLLGRIDALTVTWFGCVVGTVVLLPFAPALAAEAGRAPGSAVLGTVYLGLFPTAVAFTTWAYALTHVPAGRLGVIGYVVTVVAVLLSWALLGEVPTGLVLAGGALCLVGVAVSRLPDRRASTG</sequence>
<dbReference type="InterPro" id="IPR000620">
    <property type="entry name" value="EamA_dom"/>
</dbReference>
<evidence type="ECO:0000313" key="5">
    <source>
        <dbReference type="Proteomes" id="UP001595955"/>
    </source>
</evidence>
<feature type="transmembrane region" description="Helical" evidence="2">
    <location>
        <begin position="109"/>
        <end position="128"/>
    </location>
</feature>
<evidence type="ECO:0000256" key="2">
    <source>
        <dbReference type="SAM" id="Phobius"/>
    </source>
</evidence>